<comment type="caution">
    <text evidence="1">The sequence shown here is derived from an EMBL/GenBank/DDBJ whole genome shotgun (WGS) entry which is preliminary data.</text>
</comment>
<reference evidence="1" key="1">
    <citation type="journal article" date="2022" name="Genome Biol. Evol.">
        <title>A New Gene Family Diagnostic for Intracellular Biomineralization of Amorphous Ca Carbonates by Cyanobacteria.</title>
        <authorList>
            <person name="Benzerara K."/>
            <person name="Duprat E."/>
            <person name="Bitard-Feildel T."/>
            <person name="Caumes G."/>
            <person name="Cassier-Chauvat C."/>
            <person name="Chauvat F."/>
            <person name="Dezi M."/>
            <person name="Diop S.I."/>
            <person name="Gaschignard G."/>
            <person name="Gorgen S."/>
            <person name="Gugger M."/>
            <person name="Lopez-Garcia P."/>
            <person name="Millet M."/>
            <person name="Skouri-Panet F."/>
            <person name="Moreira D."/>
            <person name="Callebaut I."/>
        </authorList>
    </citation>
    <scope>NUCLEOTIDE SEQUENCE</scope>
    <source>
        <strain evidence="1">G9</strain>
    </source>
</reference>
<reference evidence="1" key="2">
    <citation type="submission" date="2022-01" db="EMBL/GenBank/DDBJ databases">
        <authorList>
            <person name="Zivanovic Y."/>
            <person name="Moreira D."/>
            <person name="Lopez-Garcia P."/>
        </authorList>
    </citation>
    <scope>NUCLEOTIDE SEQUENCE</scope>
    <source>
        <strain evidence="1">G9</strain>
    </source>
</reference>
<protein>
    <submittedName>
        <fullName evidence="1">Uncharacterized protein</fullName>
    </submittedName>
</protein>
<sequence length="97" mass="10864">MYRIPEILAIQVLTRLADDPQAIGRLLEQLGELPNIPMPTMGGHIFWTNIANVGGWRLQRNNVFGNCRILDPDDVRQAWGGESAMLEAFQSLSMLSI</sequence>
<dbReference type="EMBL" id="JAKKUT010000002">
    <property type="protein sequence ID" value="MDG2990841.1"/>
    <property type="molecule type" value="Genomic_DNA"/>
</dbReference>
<accession>A0ABT6EYG0</accession>
<organism evidence="1 2">
    <name type="scientific">Candidatus Synechococcus calcipolaris G9</name>
    <dbReference type="NCBI Taxonomy" id="1497997"/>
    <lineage>
        <taxon>Bacteria</taxon>
        <taxon>Bacillati</taxon>
        <taxon>Cyanobacteriota</taxon>
        <taxon>Cyanophyceae</taxon>
        <taxon>Synechococcales</taxon>
        <taxon>Synechococcaceae</taxon>
        <taxon>Synechococcus</taxon>
    </lineage>
</organism>
<gene>
    <name evidence="1" type="ORF">L3556_07850</name>
</gene>
<evidence type="ECO:0000313" key="2">
    <source>
        <dbReference type="Proteomes" id="UP001154265"/>
    </source>
</evidence>
<keyword evidence="2" id="KW-1185">Reference proteome</keyword>
<evidence type="ECO:0000313" key="1">
    <source>
        <dbReference type="EMBL" id="MDG2990841.1"/>
    </source>
</evidence>
<name>A0ABT6EYG0_9SYNE</name>
<proteinExistence type="predicted"/>
<dbReference type="RefSeq" id="WP_277866736.1">
    <property type="nucleotide sequence ID" value="NZ_JAKKUT010000002.1"/>
</dbReference>
<dbReference type="Proteomes" id="UP001154265">
    <property type="component" value="Unassembled WGS sequence"/>
</dbReference>